<dbReference type="EMBL" id="JAIWYP010000010">
    <property type="protein sequence ID" value="KAH3746672.1"/>
    <property type="molecule type" value="Genomic_DNA"/>
</dbReference>
<dbReference type="AlphaFoldDB" id="A0A9D4DBN6"/>
<dbReference type="Proteomes" id="UP000828390">
    <property type="component" value="Unassembled WGS sequence"/>
</dbReference>
<reference evidence="1" key="2">
    <citation type="submission" date="2020-11" db="EMBL/GenBank/DDBJ databases">
        <authorList>
            <person name="McCartney M.A."/>
            <person name="Auch B."/>
            <person name="Kono T."/>
            <person name="Mallez S."/>
            <person name="Becker A."/>
            <person name="Gohl D.M."/>
            <person name="Silverstein K.A.T."/>
            <person name="Koren S."/>
            <person name="Bechman K.B."/>
            <person name="Herman A."/>
            <person name="Abrahante J.E."/>
            <person name="Garbe J."/>
        </authorList>
    </citation>
    <scope>NUCLEOTIDE SEQUENCE</scope>
    <source>
        <strain evidence="1">Duluth1</strain>
        <tissue evidence="1">Whole animal</tissue>
    </source>
</reference>
<evidence type="ECO:0000313" key="1">
    <source>
        <dbReference type="EMBL" id="KAH3746672.1"/>
    </source>
</evidence>
<accession>A0A9D4DBN6</accession>
<protein>
    <submittedName>
        <fullName evidence="1">Uncharacterized protein</fullName>
    </submittedName>
</protein>
<gene>
    <name evidence="1" type="ORF">DPMN_181082</name>
</gene>
<reference evidence="1" key="1">
    <citation type="journal article" date="2019" name="bioRxiv">
        <title>The Genome of the Zebra Mussel, Dreissena polymorpha: A Resource for Invasive Species Research.</title>
        <authorList>
            <person name="McCartney M.A."/>
            <person name="Auch B."/>
            <person name="Kono T."/>
            <person name="Mallez S."/>
            <person name="Zhang Y."/>
            <person name="Obille A."/>
            <person name="Becker A."/>
            <person name="Abrahante J.E."/>
            <person name="Garbe J."/>
            <person name="Badalamenti J.P."/>
            <person name="Herman A."/>
            <person name="Mangelson H."/>
            <person name="Liachko I."/>
            <person name="Sullivan S."/>
            <person name="Sone E.D."/>
            <person name="Koren S."/>
            <person name="Silverstein K.A.T."/>
            <person name="Beckman K.B."/>
            <person name="Gohl D.M."/>
        </authorList>
    </citation>
    <scope>NUCLEOTIDE SEQUENCE</scope>
    <source>
        <strain evidence="1">Duluth1</strain>
        <tissue evidence="1">Whole animal</tissue>
    </source>
</reference>
<evidence type="ECO:0000313" key="2">
    <source>
        <dbReference type="Proteomes" id="UP000828390"/>
    </source>
</evidence>
<proteinExistence type="predicted"/>
<organism evidence="1 2">
    <name type="scientific">Dreissena polymorpha</name>
    <name type="common">Zebra mussel</name>
    <name type="synonym">Mytilus polymorpha</name>
    <dbReference type="NCBI Taxonomy" id="45954"/>
    <lineage>
        <taxon>Eukaryota</taxon>
        <taxon>Metazoa</taxon>
        <taxon>Spiralia</taxon>
        <taxon>Lophotrochozoa</taxon>
        <taxon>Mollusca</taxon>
        <taxon>Bivalvia</taxon>
        <taxon>Autobranchia</taxon>
        <taxon>Heteroconchia</taxon>
        <taxon>Euheterodonta</taxon>
        <taxon>Imparidentia</taxon>
        <taxon>Neoheterodontei</taxon>
        <taxon>Myida</taxon>
        <taxon>Dreissenoidea</taxon>
        <taxon>Dreissenidae</taxon>
        <taxon>Dreissena</taxon>
    </lineage>
</organism>
<comment type="caution">
    <text evidence="1">The sequence shown here is derived from an EMBL/GenBank/DDBJ whole genome shotgun (WGS) entry which is preliminary data.</text>
</comment>
<sequence>MVLKNKTDFRSSLKSDGSLSSILTLKLNNKEPSHKYEPSKALIDMSKNVTWEYNREHQSQCWFLEDSNTILQVDSEEPITLVSLSNTILQVDWEGILKLAALSNTILQLDCEGRRKLAILFNTKLHLDCEGRRKMATLSNTILQLDVREGGSLSPCQSQYYRDSEQRRKLITLSNTILQVDSKGRRKLATLFTQRIGVFTPFKVCNNSNISSIIVGKEGLI</sequence>
<keyword evidence="2" id="KW-1185">Reference proteome</keyword>
<name>A0A9D4DBN6_DREPO</name>